<sequence>MSAESFILLIIGLTLVFFMFRKSEWYQAKVRKLLSVEVTPSTLLVHKITLIIGCILGVILAFISSVLKPYEDLTLYIMGALAIGTILYFTFTATDKKKGALKGVYYVITTFLLLCTSIFGVILVIILVFLYLMLKFIFGALLGNSGSSGKKGGFIDFLFDNSSSDQSNKEPEDDNFEITDENGYTRELKKKWGSTYTDDKGDDWEEVIGGFRRKEK</sequence>
<dbReference type="Proteomes" id="UP000315827">
    <property type="component" value="Unassembled WGS sequence"/>
</dbReference>
<evidence type="ECO:0000313" key="2">
    <source>
        <dbReference type="EMBL" id="TWV61096.1"/>
    </source>
</evidence>
<dbReference type="EMBL" id="VOHW01000007">
    <property type="protein sequence ID" value="TWV61096.1"/>
    <property type="molecule type" value="Genomic_DNA"/>
</dbReference>
<proteinExistence type="predicted"/>
<reference evidence="2 3" key="1">
    <citation type="submission" date="2019-07" db="EMBL/GenBank/DDBJ databases">
        <title>Genome sequencing of Parabacteroides distasonis iSURF_7.</title>
        <authorList>
            <person name="Degefu H.N."/>
            <person name="Ruoff K.L."/>
            <person name="Price C.E."/>
            <person name="Valls R.A."/>
            <person name="O'Toole G.A."/>
        </authorList>
    </citation>
    <scope>NUCLEOTIDE SEQUENCE [LARGE SCALE GENOMIC DNA]</scope>
    <source>
        <strain evidence="2 3">CFPLTA003_1B</strain>
    </source>
</reference>
<evidence type="ECO:0000313" key="3">
    <source>
        <dbReference type="Proteomes" id="UP000315827"/>
    </source>
</evidence>
<dbReference type="RefSeq" id="WP_122383099.1">
    <property type="nucleotide sequence ID" value="NZ_VOHW01000007.1"/>
</dbReference>
<feature type="transmembrane region" description="Helical" evidence="1">
    <location>
        <begin position="6"/>
        <end position="23"/>
    </location>
</feature>
<feature type="transmembrane region" description="Helical" evidence="1">
    <location>
        <begin position="103"/>
        <end position="134"/>
    </location>
</feature>
<protein>
    <submittedName>
        <fullName evidence="2">Uncharacterized protein</fullName>
    </submittedName>
</protein>
<keyword evidence="1" id="KW-0472">Membrane</keyword>
<accession>A0A5C6KFE5</accession>
<comment type="caution">
    <text evidence="2">The sequence shown here is derived from an EMBL/GenBank/DDBJ whole genome shotgun (WGS) entry which is preliminary data.</text>
</comment>
<gene>
    <name evidence="2" type="ORF">FSA05_13070</name>
</gene>
<organism evidence="2 3">
    <name type="scientific">Parabacteroides distasonis</name>
    <dbReference type="NCBI Taxonomy" id="823"/>
    <lineage>
        <taxon>Bacteria</taxon>
        <taxon>Pseudomonadati</taxon>
        <taxon>Bacteroidota</taxon>
        <taxon>Bacteroidia</taxon>
        <taxon>Bacteroidales</taxon>
        <taxon>Tannerellaceae</taxon>
        <taxon>Parabacteroides</taxon>
    </lineage>
</organism>
<dbReference type="AlphaFoldDB" id="A0A5C6KFE5"/>
<keyword evidence="1" id="KW-1133">Transmembrane helix</keyword>
<feature type="transmembrane region" description="Helical" evidence="1">
    <location>
        <begin position="44"/>
        <end position="67"/>
    </location>
</feature>
<evidence type="ECO:0000256" key="1">
    <source>
        <dbReference type="SAM" id="Phobius"/>
    </source>
</evidence>
<name>A0A5C6KFE5_PARDI</name>
<keyword evidence="1" id="KW-0812">Transmembrane</keyword>
<feature type="transmembrane region" description="Helical" evidence="1">
    <location>
        <begin position="73"/>
        <end position="91"/>
    </location>
</feature>